<feature type="domain" description="F5/8 type C" evidence="1">
    <location>
        <begin position="590"/>
        <end position="753"/>
    </location>
</feature>
<dbReference type="PROSITE" id="PS50022">
    <property type="entry name" value="FA58C_3"/>
    <property type="match status" value="1"/>
</dbReference>
<dbReference type="Proteomes" id="UP001596113">
    <property type="component" value="Unassembled WGS sequence"/>
</dbReference>
<dbReference type="Pfam" id="PF00754">
    <property type="entry name" value="F5_F8_type_C"/>
    <property type="match status" value="1"/>
</dbReference>
<organism evidence="2 3">
    <name type="scientific">Cohnella soli</name>
    <dbReference type="NCBI Taxonomy" id="425005"/>
    <lineage>
        <taxon>Bacteria</taxon>
        <taxon>Bacillati</taxon>
        <taxon>Bacillota</taxon>
        <taxon>Bacilli</taxon>
        <taxon>Bacillales</taxon>
        <taxon>Paenibacillaceae</taxon>
        <taxon>Cohnella</taxon>
    </lineage>
</organism>
<evidence type="ECO:0000313" key="3">
    <source>
        <dbReference type="Proteomes" id="UP001596113"/>
    </source>
</evidence>
<dbReference type="InterPro" id="IPR008979">
    <property type="entry name" value="Galactose-bd-like_sf"/>
</dbReference>
<dbReference type="SUPFAM" id="SSF49785">
    <property type="entry name" value="Galactose-binding domain-like"/>
    <property type="match status" value="1"/>
</dbReference>
<accession>A0ABW0HKF4</accession>
<sequence length="900" mass="97768">MRRKKPLTRPGWKIAGSLLVAVSLMNVWTEEAVHASATGTFRIGAFWTPPVLSTDYNTDANWKNIKDANIDAAFITNSASGLNYSSNGNGITNSFNNGVKLYVTDSGILNHPVYSAADYAALDTALTPYLNDPRVPGVAIKDEPYGYEMEGYANAYKYAKAKDPNREYYVNLFPIAIESLLHSAPGKLVLSNSKAKETGTMLTSATSLGQTFKVPTGISYVDGIDIHLDPSQWSSNETLTLKLYDNPAKTTLLSQASLAGPSSANPWNAFPYFSLHAAVTGGATYYFELTHNGGGDNGVGPVSHSTASVYSDGAAYKGGVTQSYDLFFRLYSKRDHDGRTYENYVDDWINMSGADYVMYDLYPFGTGGDDATYFENMELVRSRSLANGVKYGAFLQSAGIGSIALRSPTLNEKRYNVYTYLTYGYKYLSWFTYWRPGGTDFFGTPVDSDGTKLAAYTEIQTLNSEMRQLGGMLKNLVSQAVYHSGTLPAGTKAVPGNFFVRPADASQPIVEGYFTDASGRVYVMLTNRDYTQARNVDFIFSPRPASLTEISKSTGLEVSVPGYNATNGTVRLALNPGEGRLFALPTGYSPTPPAVNLAPNAILSSSSSLETVPFGWGISKANDGQLNSVSGSYGWTSNGNLTVNHTESITFDLGSARTIRQMKLYPRNDAGNVSEGFPIDFTVQIANSASGPWTTKAAVIAMAKPGNAAISLPFAQAGEGRYVKIEGTNLRQISTETGNPYRMQFAEVEIYGDSLFPYTAARDWNFNTDGDKEGWAANYQIGAIGVSAGAMNITSTGNDPSILGPVNLNLTTSATHKFIRIRMKNNSSNNLAQFFFITTTDTVWNDSKYVNFTINPNSPFTEYVVPIGANPNWAGTIQQLRFDPLTAPGTVEVDYIRITD</sequence>
<comment type="caution">
    <text evidence="2">The sequence shown here is derived from an EMBL/GenBank/DDBJ whole genome shotgun (WGS) entry which is preliminary data.</text>
</comment>
<protein>
    <submittedName>
        <fullName evidence="2">Discoidin domain-containing protein</fullName>
    </submittedName>
</protein>
<evidence type="ECO:0000259" key="1">
    <source>
        <dbReference type="PROSITE" id="PS50022"/>
    </source>
</evidence>
<evidence type="ECO:0000313" key="2">
    <source>
        <dbReference type="EMBL" id="MFC5401665.1"/>
    </source>
</evidence>
<dbReference type="RefSeq" id="WP_378129442.1">
    <property type="nucleotide sequence ID" value="NZ_JBHSMI010000005.1"/>
</dbReference>
<dbReference type="Gene3D" id="3.20.20.80">
    <property type="entry name" value="Glycosidases"/>
    <property type="match status" value="1"/>
</dbReference>
<dbReference type="Gene3D" id="2.60.120.260">
    <property type="entry name" value="Galactose-binding domain-like"/>
    <property type="match status" value="1"/>
</dbReference>
<gene>
    <name evidence="2" type="ORF">ACFPOF_02875</name>
</gene>
<keyword evidence="3" id="KW-1185">Reference proteome</keyword>
<name>A0ABW0HKF4_9BACL</name>
<proteinExistence type="predicted"/>
<dbReference type="EMBL" id="JBHSMI010000005">
    <property type="protein sequence ID" value="MFC5401665.1"/>
    <property type="molecule type" value="Genomic_DNA"/>
</dbReference>
<reference evidence="3" key="1">
    <citation type="journal article" date="2019" name="Int. J. Syst. Evol. Microbiol.">
        <title>The Global Catalogue of Microorganisms (GCM) 10K type strain sequencing project: providing services to taxonomists for standard genome sequencing and annotation.</title>
        <authorList>
            <consortium name="The Broad Institute Genomics Platform"/>
            <consortium name="The Broad Institute Genome Sequencing Center for Infectious Disease"/>
            <person name="Wu L."/>
            <person name="Ma J."/>
        </authorList>
    </citation>
    <scope>NUCLEOTIDE SEQUENCE [LARGE SCALE GENOMIC DNA]</scope>
    <source>
        <strain evidence="3">CGMCC 1.18575</strain>
    </source>
</reference>
<dbReference type="InterPro" id="IPR000421">
    <property type="entry name" value="FA58C"/>
</dbReference>